<evidence type="ECO:0000313" key="2">
    <source>
        <dbReference type="Proteomes" id="UP000553706"/>
    </source>
</evidence>
<evidence type="ECO:0000313" key="1">
    <source>
        <dbReference type="EMBL" id="MBB5373655.1"/>
    </source>
</evidence>
<organism evidence="1 2">
    <name type="scientific">Acidocella aromatica</name>
    <dbReference type="NCBI Taxonomy" id="1303579"/>
    <lineage>
        <taxon>Bacteria</taxon>
        <taxon>Pseudomonadati</taxon>
        <taxon>Pseudomonadota</taxon>
        <taxon>Alphaproteobacteria</taxon>
        <taxon>Acetobacterales</taxon>
        <taxon>Acidocellaceae</taxon>
        <taxon>Acidocella</taxon>
    </lineage>
</organism>
<sequence length="258" mass="27138">MAELTGEDLTHLAAFRARLRATRPAKSRGNAVQDMAVHLGAKGIAGVAPVLFRRVSRTLRQTVGLGEGAGFVPGPARRPMTAEVLKPVSDAVARQPQGFRAVLAAARQEAAQGRARRELERGADYLPPRREAAERQTFAPVQRNAPTGVPKMAGSHEALAPVSVRSASRILAGGQGMRGASALPRAVFSAAERGAEPGVASGEMFAPVAARAVDREQGTDLAQALRTYFFRQSRLPPAGGTGFDPRLTPAWAGVKIPG</sequence>
<dbReference type="Proteomes" id="UP000553706">
    <property type="component" value="Unassembled WGS sequence"/>
</dbReference>
<keyword evidence="2" id="KW-1185">Reference proteome</keyword>
<proteinExistence type="predicted"/>
<comment type="caution">
    <text evidence="1">The sequence shown here is derived from an EMBL/GenBank/DDBJ whole genome shotgun (WGS) entry which is preliminary data.</text>
</comment>
<dbReference type="RefSeq" id="WP_183266671.1">
    <property type="nucleotide sequence ID" value="NZ_JACHFJ010000008.1"/>
</dbReference>
<reference evidence="1 2" key="1">
    <citation type="submission" date="2020-08" db="EMBL/GenBank/DDBJ databases">
        <title>Genomic Encyclopedia of Type Strains, Phase IV (KMG-IV): sequencing the most valuable type-strain genomes for metagenomic binning, comparative biology and taxonomic classification.</title>
        <authorList>
            <person name="Goeker M."/>
        </authorList>
    </citation>
    <scope>NUCLEOTIDE SEQUENCE [LARGE SCALE GENOMIC DNA]</scope>
    <source>
        <strain evidence="1 2">DSM 27026</strain>
    </source>
</reference>
<accession>A0A840VKF7</accession>
<protein>
    <submittedName>
        <fullName evidence="1">Uncharacterized protein</fullName>
    </submittedName>
</protein>
<gene>
    <name evidence="1" type="ORF">HNP71_001919</name>
</gene>
<name>A0A840VKF7_9PROT</name>
<dbReference type="AlphaFoldDB" id="A0A840VKF7"/>
<dbReference type="EMBL" id="JACHFJ010000008">
    <property type="protein sequence ID" value="MBB5373655.1"/>
    <property type="molecule type" value="Genomic_DNA"/>
</dbReference>